<dbReference type="InterPro" id="IPR020578">
    <property type="entry name" value="Aminotrans_V_PyrdxlP_BS"/>
</dbReference>
<keyword evidence="14" id="KW-1185">Reference proteome</keyword>
<dbReference type="EMBL" id="CP039852">
    <property type="protein sequence ID" value="QCZ92965.1"/>
    <property type="molecule type" value="Genomic_DNA"/>
</dbReference>
<dbReference type="GO" id="GO:0046872">
    <property type="term" value="F:metal ion binding"/>
    <property type="evidence" value="ECO:0007669"/>
    <property type="project" value="UniProtKB-KW"/>
</dbReference>
<gene>
    <name evidence="10" type="primary">iscS</name>
    <name evidence="13" type="ORF">FBQ74_05430</name>
</gene>
<dbReference type="UniPathway" id="UPA00266"/>
<evidence type="ECO:0000256" key="1">
    <source>
        <dbReference type="ARBA" id="ARBA00001933"/>
    </source>
</evidence>
<dbReference type="Proteomes" id="UP000304912">
    <property type="component" value="Chromosome"/>
</dbReference>
<evidence type="ECO:0000256" key="8">
    <source>
        <dbReference type="ARBA" id="ARBA00023014"/>
    </source>
</evidence>
<feature type="active site" description="Cysteine persulfide intermediate" evidence="10">
    <location>
        <position position="331"/>
    </location>
</feature>
<evidence type="ECO:0000256" key="2">
    <source>
        <dbReference type="ARBA" id="ARBA00006490"/>
    </source>
</evidence>
<comment type="subunit">
    <text evidence="10">Homodimer. Forms a heterotetramer with IscU, interacts with other sulfur acceptors.</text>
</comment>
<keyword evidence="8 10" id="KW-0411">Iron-sulfur</keyword>
<comment type="function">
    <text evidence="10">Master enzyme that delivers sulfur to a number of partners involved in Fe-S cluster assembly, tRNA modification or cofactor biosynthesis. Catalyzes the removal of elemental sulfur atoms from cysteine to produce alanine. Functions as a sulfur delivery protein for Fe-S cluster synthesis onto IscU, an Fe-S scaffold assembly protein, as well as other S acceptor proteins.</text>
</comment>
<feature type="binding site" evidence="10">
    <location>
        <position position="246"/>
    </location>
    <ligand>
        <name>pyridoxal 5'-phosphate</name>
        <dbReference type="ChEBI" id="CHEBI:597326"/>
    </ligand>
</feature>
<dbReference type="GO" id="GO:0030170">
    <property type="term" value="F:pyridoxal phosphate binding"/>
    <property type="evidence" value="ECO:0007669"/>
    <property type="project" value="UniProtKB-UniRule"/>
</dbReference>
<dbReference type="PANTHER" id="PTHR11601:SF34">
    <property type="entry name" value="CYSTEINE DESULFURASE"/>
    <property type="match status" value="1"/>
</dbReference>
<proteinExistence type="inferred from homology"/>
<keyword evidence="3 10" id="KW-0808">Transferase</keyword>
<name>A0A5B7YBU1_9ALTE</name>
<dbReference type="RefSeq" id="WP_139755713.1">
    <property type="nucleotide sequence ID" value="NZ_CP039852.1"/>
</dbReference>
<dbReference type="InterPro" id="IPR015422">
    <property type="entry name" value="PyrdxlP-dep_Trfase_small"/>
</dbReference>
<evidence type="ECO:0000256" key="5">
    <source>
        <dbReference type="ARBA" id="ARBA00022723"/>
    </source>
</evidence>
<reference evidence="13 14" key="1">
    <citation type="submission" date="2019-04" db="EMBL/GenBank/DDBJ databases">
        <title>Salinimonas iocasae sp. nov., a halophilic bacterium isolated from the outer tube casing of tubeworms in Okinawa Trough.</title>
        <authorList>
            <person name="Zhang H."/>
            <person name="Wang H."/>
            <person name="Li C."/>
        </authorList>
    </citation>
    <scope>NUCLEOTIDE SEQUENCE [LARGE SCALE GENOMIC DNA]</scope>
    <source>
        <strain evidence="13 14">KX18D6</strain>
    </source>
</reference>
<dbReference type="EC" id="2.8.1.7" evidence="10"/>
<feature type="binding site" evidence="10">
    <location>
        <begin position="206"/>
        <end position="208"/>
    </location>
    <ligand>
        <name>pyridoxal 5'-phosphate</name>
        <dbReference type="ChEBI" id="CHEBI:597326"/>
    </ligand>
</feature>
<feature type="binding site" description="via persulfide group" evidence="10">
    <location>
        <position position="331"/>
    </location>
    <ligand>
        <name>[2Fe-2S] cluster</name>
        <dbReference type="ChEBI" id="CHEBI:190135"/>
        <note>ligand shared with IscU</note>
    </ligand>
</feature>
<comment type="catalytic activity">
    <reaction evidence="9 10">
        <text>(sulfur carrier)-H + L-cysteine = (sulfur carrier)-SH + L-alanine</text>
        <dbReference type="Rhea" id="RHEA:43892"/>
        <dbReference type="Rhea" id="RHEA-COMP:14737"/>
        <dbReference type="Rhea" id="RHEA-COMP:14739"/>
        <dbReference type="ChEBI" id="CHEBI:29917"/>
        <dbReference type="ChEBI" id="CHEBI:35235"/>
        <dbReference type="ChEBI" id="CHEBI:57972"/>
        <dbReference type="ChEBI" id="CHEBI:64428"/>
        <dbReference type="EC" id="2.8.1.7"/>
    </reaction>
</comment>
<dbReference type="InterPro" id="IPR016454">
    <property type="entry name" value="Cysteine_dSase"/>
</dbReference>
<dbReference type="InterPro" id="IPR015424">
    <property type="entry name" value="PyrdxlP-dep_Trfase"/>
</dbReference>
<evidence type="ECO:0000313" key="13">
    <source>
        <dbReference type="EMBL" id="QCZ92965.1"/>
    </source>
</evidence>
<keyword evidence="5 10" id="KW-0479">Metal-binding</keyword>
<feature type="binding site" evidence="10">
    <location>
        <position position="186"/>
    </location>
    <ligand>
        <name>pyridoxal 5'-phosphate</name>
        <dbReference type="ChEBI" id="CHEBI:597326"/>
    </ligand>
</feature>
<dbReference type="NCBIfam" id="NF010611">
    <property type="entry name" value="PRK14012.1"/>
    <property type="match status" value="1"/>
</dbReference>
<evidence type="ECO:0000256" key="9">
    <source>
        <dbReference type="ARBA" id="ARBA00050776"/>
    </source>
</evidence>
<evidence type="ECO:0000256" key="11">
    <source>
        <dbReference type="RuleBase" id="RU004504"/>
    </source>
</evidence>
<dbReference type="PANTHER" id="PTHR11601">
    <property type="entry name" value="CYSTEINE DESULFURYLASE FAMILY MEMBER"/>
    <property type="match status" value="1"/>
</dbReference>
<evidence type="ECO:0000256" key="7">
    <source>
        <dbReference type="ARBA" id="ARBA00023004"/>
    </source>
</evidence>
<evidence type="ECO:0000259" key="12">
    <source>
        <dbReference type="Pfam" id="PF00266"/>
    </source>
</evidence>
<sequence length="387" mass="42126">MARSSLPVYLDYAATTPVDPRVAEQMMQCLTLDGNFGNPASRTYLYGWVAEEAVDVARNQVADLLSCDPREIVFTSGATESNNLALKGAAQRYKDKGQHIVTVVTEHKAVLDTCAYLETQGFDVTYLDVDDQGLIDIDALENALRDDTIIVSVMHVNNEIGVIQDIGRIGEICRERGIIFHVDGAQSVGKLPVDLSTLPVDLYSISAHKFYGPKGSGALFVRRRPKVHIEEQIHGGGHERKMRSGTLATHQIVGLGKACELASSELVDEQIRLEKLRDKLWAGLSQLDNVRLNGHATARVAGNLNVSFMGCDGESLMMALNDIAVSSGSACTSASLEPSYVLKAIGCEAETAHSGIRFSVGRFTTEEDIEYTIEKVTDVVQRLRQAG</sequence>
<dbReference type="InterPro" id="IPR015421">
    <property type="entry name" value="PyrdxlP-dep_Trfase_major"/>
</dbReference>
<organism evidence="13 14">
    <name type="scientific">Salinimonas iocasae</name>
    <dbReference type="NCBI Taxonomy" id="2572577"/>
    <lineage>
        <taxon>Bacteria</taxon>
        <taxon>Pseudomonadati</taxon>
        <taxon>Pseudomonadota</taxon>
        <taxon>Gammaproteobacteria</taxon>
        <taxon>Alteromonadales</taxon>
        <taxon>Alteromonadaceae</taxon>
        <taxon>Alteromonas/Salinimonas group</taxon>
        <taxon>Salinimonas</taxon>
    </lineage>
</organism>
<evidence type="ECO:0000256" key="3">
    <source>
        <dbReference type="ARBA" id="ARBA00022679"/>
    </source>
</evidence>
<dbReference type="Gene3D" id="3.90.1150.10">
    <property type="entry name" value="Aspartate Aminotransferase, domain 1"/>
    <property type="match status" value="1"/>
</dbReference>
<dbReference type="KEGG" id="salk:FBQ74_05430"/>
<dbReference type="GO" id="GO:0051537">
    <property type="term" value="F:2 iron, 2 sulfur cluster binding"/>
    <property type="evidence" value="ECO:0007669"/>
    <property type="project" value="UniProtKB-UniRule"/>
</dbReference>
<evidence type="ECO:0000313" key="14">
    <source>
        <dbReference type="Proteomes" id="UP000304912"/>
    </source>
</evidence>
<dbReference type="GO" id="GO:0044571">
    <property type="term" value="P:[2Fe-2S] cluster assembly"/>
    <property type="evidence" value="ECO:0007669"/>
    <property type="project" value="UniProtKB-UniRule"/>
</dbReference>
<evidence type="ECO:0000256" key="4">
    <source>
        <dbReference type="ARBA" id="ARBA00022714"/>
    </source>
</evidence>
<dbReference type="Gene3D" id="3.40.640.10">
    <property type="entry name" value="Type I PLP-dependent aspartate aminotransferase-like (Major domain)"/>
    <property type="match status" value="1"/>
</dbReference>
<dbReference type="GO" id="GO:1990221">
    <property type="term" value="C:L-cysteine desulfurase complex"/>
    <property type="evidence" value="ECO:0007669"/>
    <property type="project" value="UniProtKB-ARBA"/>
</dbReference>
<dbReference type="InterPro" id="IPR000192">
    <property type="entry name" value="Aminotrans_V_dom"/>
</dbReference>
<dbReference type="AlphaFoldDB" id="A0A5B7YBU1"/>
<dbReference type="PIRSF" id="PIRSF005572">
    <property type="entry name" value="NifS"/>
    <property type="match status" value="1"/>
</dbReference>
<comment type="cofactor">
    <cofactor evidence="1 10 11">
        <name>pyridoxal 5'-phosphate</name>
        <dbReference type="ChEBI" id="CHEBI:597326"/>
    </cofactor>
</comment>
<evidence type="ECO:0000256" key="10">
    <source>
        <dbReference type="HAMAP-Rule" id="MF_00331"/>
    </source>
</evidence>
<feature type="binding site" evidence="10">
    <location>
        <begin position="78"/>
        <end position="79"/>
    </location>
    <ligand>
        <name>pyridoxal 5'-phosphate</name>
        <dbReference type="ChEBI" id="CHEBI:597326"/>
    </ligand>
</feature>
<comment type="subcellular location">
    <subcellularLocation>
        <location evidence="10">Cytoplasm</location>
    </subcellularLocation>
</comment>
<keyword evidence="7 10" id="KW-0408">Iron</keyword>
<feature type="binding site" evidence="10">
    <location>
        <position position="158"/>
    </location>
    <ligand>
        <name>pyridoxal 5'-phosphate</name>
        <dbReference type="ChEBI" id="CHEBI:597326"/>
    </ligand>
</feature>
<keyword evidence="4 10" id="KW-0001">2Fe-2S</keyword>
<dbReference type="OrthoDB" id="9808002at2"/>
<dbReference type="InterPro" id="IPR010240">
    <property type="entry name" value="Cys_deSase_IscS"/>
</dbReference>
<dbReference type="PROSITE" id="PS00595">
    <property type="entry name" value="AA_TRANSFER_CLASS_5"/>
    <property type="match status" value="1"/>
</dbReference>
<evidence type="ECO:0000256" key="6">
    <source>
        <dbReference type="ARBA" id="ARBA00022898"/>
    </source>
</evidence>
<dbReference type="Pfam" id="PF00266">
    <property type="entry name" value="Aminotran_5"/>
    <property type="match status" value="1"/>
</dbReference>
<dbReference type="FunFam" id="3.40.640.10:FF:000003">
    <property type="entry name" value="Cysteine desulfurase IscS"/>
    <property type="match status" value="1"/>
</dbReference>
<feature type="modified residue" description="N6-(pyridoxal phosphate)lysine" evidence="10">
    <location>
        <position position="209"/>
    </location>
</feature>
<dbReference type="HAMAP" id="MF_00331">
    <property type="entry name" value="Cys_desulf_IscS"/>
    <property type="match status" value="1"/>
</dbReference>
<comment type="similarity">
    <text evidence="2 10">Belongs to the class-V pyridoxal-phosphate-dependent aminotransferase family. NifS/IscS subfamily.</text>
</comment>
<feature type="domain" description="Aminotransferase class V" evidence="12">
    <location>
        <begin position="8"/>
        <end position="371"/>
    </location>
</feature>
<comment type="pathway">
    <text evidence="10">Cofactor biosynthesis; iron-sulfur cluster biosynthesis.</text>
</comment>
<keyword evidence="6 10" id="KW-0663">Pyridoxal phosphate</keyword>
<accession>A0A5B7YBU1</accession>
<protein>
    <recommendedName>
        <fullName evidence="10">Cysteine desulfurase IscS</fullName>
        <ecNumber evidence="10">2.8.1.7</ecNumber>
    </recommendedName>
</protein>
<dbReference type="GO" id="GO:0031071">
    <property type="term" value="F:cysteine desulfurase activity"/>
    <property type="evidence" value="ECO:0007669"/>
    <property type="project" value="UniProtKB-UniRule"/>
</dbReference>
<keyword evidence="10" id="KW-0963">Cytoplasm</keyword>
<dbReference type="SUPFAM" id="SSF53383">
    <property type="entry name" value="PLP-dependent transferases"/>
    <property type="match status" value="1"/>
</dbReference>